<evidence type="ECO:0000259" key="7">
    <source>
        <dbReference type="PROSITE" id="PS50111"/>
    </source>
</evidence>
<dbReference type="EMBL" id="JBANEI010000001">
    <property type="protein sequence ID" value="MEI2680490.1"/>
    <property type="molecule type" value="Genomic_DNA"/>
</dbReference>
<evidence type="ECO:0000256" key="3">
    <source>
        <dbReference type="ARBA" id="ARBA00023224"/>
    </source>
</evidence>
<evidence type="ECO:0000256" key="5">
    <source>
        <dbReference type="PROSITE-ProRule" id="PRU00284"/>
    </source>
</evidence>
<name>A0ABU8DAJ7_ERWAP</name>
<proteinExistence type="inferred from homology"/>
<sequence>MQSQTVAKKRMSTRTLMLLTGVLTITLGFSLTIGLLSWQSSQQQKKLAEDYLGQIAQSQALSVQKELEYARTVAAAMGQSLIALPAAGITDRAQAEQIMVYALKMNPSYLSMSAVLEPNVLDGRDAEFASQPGSPPGGRFSRYVDRDKAGAYQSHLMGTFLTPGDGDYYLVPRKLERDTLAEPYSFAYEGVPTLLTSVSAVIFDDGKVKAVTTSDISLASLQEKVSKIKPWQGAGYAMLLSTAGKVVSSPNKDDAGKPYKGETDKFSSQIIQRYDPVLGEDVLQTWRPITVGNSQASWYLGVAAPVKLVMAAANRQLMYALIMAVISIVVVCGVLGLVFSRKVAKPIGGEPRQAADIALAVAEGDLSATIPVKENDKQSIFFAMQTMQHQLRNMVGEIISASDSVRQGAEEIASGNLDLASRTEQQAAALEETAASMEQLTATVKHNADNAHQATALTDNATDIARRGEQLVSQVVQIMQQIDESSQKIGAITSIINGIAFQTNILALNAAVEAARAGEQGRGFAVVAAEVRSLAQRSANAVKDISALIAESTQRVDHGVDLVQSAGKTMQEMTQAVNSVKTIIGEIVHASDEQSQGIGQVTVAVNQMDGATQQNSALVQQMSAAAASLEDQAKTLAQTVQLFKLETA</sequence>
<evidence type="ECO:0000256" key="2">
    <source>
        <dbReference type="ARBA" id="ARBA00022500"/>
    </source>
</evidence>
<keyword evidence="9" id="KW-1185">Reference proteome</keyword>
<protein>
    <submittedName>
        <fullName evidence="8">Methyl-accepting chemotaxis protein</fullName>
    </submittedName>
</protein>
<dbReference type="InterPro" id="IPR004091">
    <property type="entry name" value="Chemotax_Me-accpt_rcpt_Me-site"/>
</dbReference>
<dbReference type="PANTHER" id="PTHR43531:SF14">
    <property type="entry name" value="METHYL-ACCEPTING CHEMOTAXIS PROTEIN I-RELATED"/>
    <property type="match status" value="1"/>
</dbReference>
<dbReference type="GeneID" id="89475253"/>
<evidence type="ECO:0000256" key="6">
    <source>
        <dbReference type="SAM" id="Phobius"/>
    </source>
</evidence>
<keyword evidence="2" id="KW-0145">Chemotaxis</keyword>
<comment type="similarity">
    <text evidence="4">Belongs to the methyl-accepting chemotaxis (MCP) protein family.</text>
</comment>
<accession>A0ABU8DAJ7</accession>
<dbReference type="InterPro" id="IPR004090">
    <property type="entry name" value="Chemotax_Me-accpt_rcpt"/>
</dbReference>
<keyword evidence="6" id="KW-0812">Transmembrane</keyword>
<feature type="transmembrane region" description="Helical" evidence="6">
    <location>
        <begin position="16"/>
        <end position="38"/>
    </location>
</feature>
<gene>
    <name evidence="8" type="ORF">V8N49_02270</name>
</gene>
<dbReference type="Proteomes" id="UP001306592">
    <property type="component" value="Unassembled WGS sequence"/>
</dbReference>
<dbReference type="RefSeq" id="WP_048916672.1">
    <property type="nucleotide sequence ID" value="NZ_CAKKMT010000003.1"/>
</dbReference>
<evidence type="ECO:0000313" key="8">
    <source>
        <dbReference type="EMBL" id="MEI2680490.1"/>
    </source>
</evidence>
<dbReference type="PRINTS" id="PR00260">
    <property type="entry name" value="CHEMTRNSDUCR"/>
</dbReference>
<evidence type="ECO:0000256" key="1">
    <source>
        <dbReference type="ARBA" id="ARBA00022481"/>
    </source>
</evidence>
<dbReference type="PANTHER" id="PTHR43531">
    <property type="entry name" value="PROTEIN ICFG"/>
    <property type="match status" value="1"/>
</dbReference>
<keyword evidence="6" id="KW-0472">Membrane</keyword>
<dbReference type="SMART" id="SM00283">
    <property type="entry name" value="MA"/>
    <property type="match status" value="1"/>
</dbReference>
<dbReference type="Gene3D" id="1.10.287.950">
    <property type="entry name" value="Methyl-accepting chemotaxis protein"/>
    <property type="match status" value="1"/>
</dbReference>
<evidence type="ECO:0000256" key="4">
    <source>
        <dbReference type="ARBA" id="ARBA00029447"/>
    </source>
</evidence>
<dbReference type="PROSITE" id="PS00538">
    <property type="entry name" value="CHEMOTAXIS_TRANSDUC_1"/>
    <property type="match status" value="1"/>
</dbReference>
<keyword evidence="1" id="KW-0488">Methylation</keyword>
<dbReference type="CDD" id="cd12913">
    <property type="entry name" value="PDC1_MCP_like"/>
    <property type="match status" value="1"/>
</dbReference>
<feature type="domain" description="Methyl-accepting transducer" evidence="7">
    <location>
        <begin position="401"/>
        <end position="630"/>
    </location>
</feature>
<dbReference type="InterPro" id="IPR051310">
    <property type="entry name" value="MCP_chemotaxis"/>
</dbReference>
<dbReference type="InterPro" id="IPR004089">
    <property type="entry name" value="MCPsignal_dom"/>
</dbReference>
<dbReference type="CDD" id="cd11386">
    <property type="entry name" value="MCP_signal"/>
    <property type="match status" value="1"/>
</dbReference>
<organism evidence="8 9">
    <name type="scientific">Erwinia aphidicola</name>
    <dbReference type="NCBI Taxonomy" id="68334"/>
    <lineage>
        <taxon>Bacteria</taxon>
        <taxon>Pseudomonadati</taxon>
        <taxon>Pseudomonadota</taxon>
        <taxon>Gammaproteobacteria</taxon>
        <taxon>Enterobacterales</taxon>
        <taxon>Erwiniaceae</taxon>
        <taxon>Erwinia</taxon>
    </lineage>
</organism>
<feature type="transmembrane region" description="Helical" evidence="6">
    <location>
        <begin position="317"/>
        <end position="339"/>
    </location>
</feature>
<reference evidence="8 9" key="1">
    <citation type="submission" date="2024-02" db="EMBL/GenBank/DDBJ databases">
        <title>First report Erwinia aphidicola in onion in Chile.</title>
        <authorList>
            <person name="Valenzuela M."/>
            <person name="Pena M."/>
            <person name="Dutta B."/>
        </authorList>
    </citation>
    <scope>NUCLEOTIDE SEQUENCE [LARGE SCALE GENOMIC DNA]</scope>
    <source>
        <strain evidence="8 9">QCJ3A</strain>
    </source>
</reference>
<dbReference type="PROSITE" id="PS50111">
    <property type="entry name" value="CHEMOTAXIS_TRANSDUC_2"/>
    <property type="match status" value="1"/>
</dbReference>
<dbReference type="Pfam" id="PF00015">
    <property type="entry name" value="MCPsignal"/>
    <property type="match status" value="1"/>
</dbReference>
<comment type="caution">
    <text evidence="8">The sequence shown here is derived from an EMBL/GenBank/DDBJ whole genome shotgun (WGS) entry which is preliminary data.</text>
</comment>
<keyword evidence="6" id="KW-1133">Transmembrane helix</keyword>
<keyword evidence="3 5" id="KW-0807">Transducer</keyword>
<dbReference type="Gene3D" id="3.30.450.20">
    <property type="entry name" value="PAS domain"/>
    <property type="match status" value="2"/>
</dbReference>
<dbReference type="SUPFAM" id="SSF58104">
    <property type="entry name" value="Methyl-accepting chemotaxis protein (MCP) signaling domain"/>
    <property type="match status" value="1"/>
</dbReference>
<evidence type="ECO:0000313" key="9">
    <source>
        <dbReference type="Proteomes" id="UP001306592"/>
    </source>
</evidence>